<evidence type="ECO:0000256" key="1">
    <source>
        <dbReference type="SAM" id="MobiDB-lite"/>
    </source>
</evidence>
<organism evidence="2 3">
    <name type="scientific">Toxocara canis</name>
    <name type="common">Canine roundworm</name>
    <dbReference type="NCBI Taxonomy" id="6265"/>
    <lineage>
        <taxon>Eukaryota</taxon>
        <taxon>Metazoa</taxon>
        <taxon>Ecdysozoa</taxon>
        <taxon>Nematoda</taxon>
        <taxon>Chromadorea</taxon>
        <taxon>Rhabditida</taxon>
        <taxon>Spirurina</taxon>
        <taxon>Ascaridomorpha</taxon>
        <taxon>Ascaridoidea</taxon>
        <taxon>Toxocaridae</taxon>
        <taxon>Toxocara</taxon>
    </lineage>
</organism>
<dbReference type="AlphaFoldDB" id="A0A0B2VBJ4"/>
<dbReference type="Proteomes" id="UP000031036">
    <property type="component" value="Unassembled WGS sequence"/>
</dbReference>
<feature type="compositionally biased region" description="Low complexity" evidence="1">
    <location>
        <begin position="58"/>
        <end position="67"/>
    </location>
</feature>
<evidence type="ECO:0000313" key="3">
    <source>
        <dbReference type="Proteomes" id="UP000031036"/>
    </source>
</evidence>
<protein>
    <submittedName>
        <fullName evidence="2">Uncharacterized protein</fullName>
    </submittedName>
</protein>
<evidence type="ECO:0000313" key="2">
    <source>
        <dbReference type="EMBL" id="KHN78360.1"/>
    </source>
</evidence>
<dbReference type="EMBL" id="JPKZ01002107">
    <property type="protein sequence ID" value="KHN78360.1"/>
    <property type="molecule type" value="Genomic_DNA"/>
</dbReference>
<feature type="compositionally biased region" description="Basic and acidic residues" evidence="1">
    <location>
        <begin position="45"/>
        <end position="55"/>
    </location>
</feature>
<proteinExistence type="predicted"/>
<feature type="region of interest" description="Disordered" evidence="1">
    <location>
        <begin position="29"/>
        <end position="79"/>
    </location>
</feature>
<comment type="caution">
    <text evidence="2">The sequence shown here is derived from an EMBL/GenBank/DDBJ whole genome shotgun (WGS) entry which is preliminary data.</text>
</comment>
<keyword evidence="3" id="KW-1185">Reference proteome</keyword>
<accession>A0A0B2VBJ4</accession>
<reference evidence="2 3" key="1">
    <citation type="submission" date="2014-11" db="EMBL/GenBank/DDBJ databases">
        <title>Genetic blueprint of the zoonotic pathogen Toxocara canis.</title>
        <authorList>
            <person name="Zhu X.-Q."/>
            <person name="Korhonen P.K."/>
            <person name="Cai H."/>
            <person name="Young N.D."/>
            <person name="Nejsum P."/>
            <person name="von Samson-Himmelstjerna G."/>
            <person name="Boag P.R."/>
            <person name="Tan P."/>
            <person name="Li Q."/>
            <person name="Min J."/>
            <person name="Yang Y."/>
            <person name="Wang X."/>
            <person name="Fang X."/>
            <person name="Hall R.S."/>
            <person name="Hofmann A."/>
            <person name="Sternberg P.W."/>
            <person name="Jex A.R."/>
            <person name="Gasser R.B."/>
        </authorList>
    </citation>
    <scope>NUCLEOTIDE SEQUENCE [LARGE SCALE GENOMIC DNA]</scope>
    <source>
        <strain evidence="2">PN_DK_2014</strain>
    </source>
</reference>
<gene>
    <name evidence="2" type="ORF">Tcan_04725</name>
</gene>
<sequence length="105" mass="11957">MYLVTKNYQLRFANSIAAIRWLKVQVSDSFPDSKGHMKKTKTKKDRAMKGSRRSEGAQQVQPEQPEPSSGNSRSYEGTKCGLVQRPEEVALQCPVYSTFSIYRHT</sequence>
<name>A0A0B2VBJ4_TOXCA</name>